<evidence type="ECO:0000256" key="4">
    <source>
        <dbReference type="ARBA" id="ARBA00022777"/>
    </source>
</evidence>
<evidence type="ECO:0000256" key="2">
    <source>
        <dbReference type="ARBA" id="ARBA00012438"/>
    </source>
</evidence>
<evidence type="ECO:0000256" key="5">
    <source>
        <dbReference type="ARBA" id="ARBA00023012"/>
    </source>
</evidence>
<sequence>MKNISLFLLISITLLSCHKEKISVKKNHVENNYYSKARDYRTKGISDSAFYYYNLAKDEYLKVNDSIGAAESLINMAIIQTNDGDFYGSIESSVEANKLLKRETDTIVKRDLASSYNNMAIASSFLYNYGNAFDFYQKALKYNTDKEREYIYYNNIADALISQGNSKLAQKYLGYAILAKDNKNKSMALNNLGRAKLLEDKNYNPLPEFYQALEIREKNNDRDGLNSSFATLANFYLDKDRSKSLMYAKKMLEKSTEINNPEDQIQALQKIINLDKDNYLYYFKKFQNINDSITISRSKARNQFAYFRYGIEKEKAENLNLTNKNIQKDNHIQRQYFLLVILILAIIFIVILYRKRQIRLKQEKELEVKNTQLKLSKKVHDVVANGIYQVMTKIENQEDFDRNRALDELEFVYEKSRDISYEKADPSNEEKDISEKISELISSFKNEKVNTYTAGNEKELWKNVSKNAQDEVYQIIRELLVNMRKHSGANAVSFRFEKINDTISIYYSDNGIGIPGDIMYKNGLSSTVSRIESIHGEIIFDTKTEKGLKINISFPVS</sequence>
<keyword evidence="6" id="KW-0472">Membrane</keyword>
<keyword evidence="9" id="KW-1185">Reference proteome</keyword>
<name>A0A1H8AW56_9FLAO</name>
<dbReference type="Gene3D" id="1.25.40.10">
    <property type="entry name" value="Tetratricopeptide repeat domain"/>
    <property type="match status" value="2"/>
</dbReference>
<dbReference type="InterPro" id="IPR050482">
    <property type="entry name" value="Sensor_HK_TwoCompSys"/>
</dbReference>
<accession>A0A1H8AW56</accession>
<reference evidence="9" key="1">
    <citation type="submission" date="2016-10" db="EMBL/GenBank/DDBJ databases">
        <authorList>
            <person name="Varghese N."/>
            <person name="Submissions S."/>
        </authorList>
    </citation>
    <scope>NUCLEOTIDE SEQUENCE [LARGE SCALE GENOMIC DNA]</scope>
    <source>
        <strain evidence="9">DSM 17453</strain>
    </source>
</reference>
<evidence type="ECO:0000259" key="7">
    <source>
        <dbReference type="Pfam" id="PF02518"/>
    </source>
</evidence>
<keyword evidence="6" id="KW-0812">Transmembrane</keyword>
<evidence type="ECO:0000313" key="8">
    <source>
        <dbReference type="EMBL" id="SEM74049.1"/>
    </source>
</evidence>
<evidence type="ECO:0000256" key="1">
    <source>
        <dbReference type="ARBA" id="ARBA00000085"/>
    </source>
</evidence>
<keyword evidence="6" id="KW-1133">Transmembrane helix</keyword>
<dbReference type="OrthoDB" id="943406at2"/>
<dbReference type="AlphaFoldDB" id="A0A1H8AW56"/>
<dbReference type="InterPro" id="IPR036890">
    <property type="entry name" value="HATPase_C_sf"/>
</dbReference>
<keyword evidence="4" id="KW-0418">Kinase</keyword>
<dbReference type="SUPFAM" id="SSF48452">
    <property type="entry name" value="TPR-like"/>
    <property type="match status" value="1"/>
</dbReference>
<gene>
    <name evidence="8" type="ORF">SAMN05421856_10670</name>
</gene>
<dbReference type="InterPro" id="IPR019734">
    <property type="entry name" value="TPR_rpt"/>
</dbReference>
<dbReference type="PROSITE" id="PS51257">
    <property type="entry name" value="PROKAR_LIPOPROTEIN"/>
    <property type="match status" value="1"/>
</dbReference>
<organism evidence="8 9">
    <name type="scientific">Chryseobacterium taichungense</name>
    <dbReference type="NCBI Taxonomy" id="295069"/>
    <lineage>
        <taxon>Bacteria</taxon>
        <taxon>Pseudomonadati</taxon>
        <taxon>Bacteroidota</taxon>
        <taxon>Flavobacteriia</taxon>
        <taxon>Flavobacteriales</taxon>
        <taxon>Weeksellaceae</taxon>
        <taxon>Chryseobacterium group</taxon>
        <taxon>Chryseobacterium</taxon>
    </lineage>
</organism>
<feature type="domain" description="Histidine kinase/HSP90-like ATPase" evidence="7">
    <location>
        <begin position="469"/>
        <end position="556"/>
    </location>
</feature>
<dbReference type="STRING" id="295069.SAMN05421856_10670"/>
<dbReference type="EC" id="2.7.13.3" evidence="2"/>
<evidence type="ECO:0000256" key="6">
    <source>
        <dbReference type="SAM" id="Phobius"/>
    </source>
</evidence>
<dbReference type="GO" id="GO:0000160">
    <property type="term" value="P:phosphorelay signal transduction system"/>
    <property type="evidence" value="ECO:0007669"/>
    <property type="project" value="UniProtKB-KW"/>
</dbReference>
<dbReference type="InterPro" id="IPR003594">
    <property type="entry name" value="HATPase_dom"/>
</dbReference>
<dbReference type="GO" id="GO:0004673">
    <property type="term" value="F:protein histidine kinase activity"/>
    <property type="evidence" value="ECO:0007669"/>
    <property type="project" value="UniProtKB-EC"/>
</dbReference>
<dbReference type="SMART" id="SM00028">
    <property type="entry name" value="TPR"/>
    <property type="match status" value="3"/>
</dbReference>
<dbReference type="Pfam" id="PF02518">
    <property type="entry name" value="HATPase_c"/>
    <property type="match status" value="1"/>
</dbReference>
<dbReference type="PANTHER" id="PTHR24421">
    <property type="entry name" value="NITRATE/NITRITE SENSOR PROTEIN NARX-RELATED"/>
    <property type="match status" value="1"/>
</dbReference>
<keyword evidence="5" id="KW-0902">Two-component regulatory system</keyword>
<evidence type="ECO:0000256" key="3">
    <source>
        <dbReference type="ARBA" id="ARBA00022679"/>
    </source>
</evidence>
<dbReference type="EMBL" id="FOBV01000006">
    <property type="protein sequence ID" value="SEM74049.1"/>
    <property type="molecule type" value="Genomic_DNA"/>
</dbReference>
<proteinExistence type="predicted"/>
<dbReference type="Proteomes" id="UP000199450">
    <property type="component" value="Unassembled WGS sequence"/>
</dbReference>
<protein>
    <recommendedName>
        <fullName evidence="2">histidine kinase</fullName>
        <ecNumber evidence="2">2.7.13.3</ecNumber>
    </recommendedName>
</protein>
<dbReference type="RefSeq" id="WP_090000508.1">
    <property type="nucleotide sequence ID" value="NZ_FOBV01000006.1"/>
</dbReference>
<dbReference type="SUPFAM" id="SSF55874">
    <property type="entry name" value="ATPase domain of HSP90 chaperone/DNA topoisomerase II/histidine kinase"/>
    <property type="match status" value="1"/>
</dbReference>
<evidence type="ECO:0000313" key="9">
    <source>
        <dbReference type="Proteomes" id="UP000199450"/>
    </source>
</evidence>
<feature type="transmembrane region" description="Helical" evidence="6">
    <location>
        <begin position="336"/>
        <end position="353"/>
    </location>
</feature>
<dbReference type="PANTHER" id="PTHR24421:SF10">
    <property type="entry name" value="NITRATE_NITRITE SENSOR PROTEIN NARQ"/>
    <property type="match status" value="1"/>
</dbReference>
<dbReference type="InterPro" id="IPR011990">
    <property type="entry name" value="TPR-like_helical_dom_sf"/>
</dbReference>
<keyword evidence="3" id="KW-0808">Transferase</keyword>
<comment type="catalytic activity">
    <reaction evidence="1">
        <text>ATP + protein L-histidine = ADP + protein N-phospho-L-histidine.</text>
        <dbReference type="EC" id="2.7.13.3"/>
    </reaction>
</comment>
<dbReference type="Gene3D" id="3.30.565.10">
    <property type="entry name" value="Histidine kinase-like ATPase, C-terminal domain"/>
    <property type="match status" value="1"/>
</dbReference>